<keyword evidence="1" id="KW-0472">Membrane</keyword>
<evidence type="ECO:0000313" key="2">
    <source>
        <dbReference type="EMBL" id="KPI89626.1"/>
    </source>
</evidence>
<dbReference type="OMA" id="RRFCKFW"/>
<name>A0A0N0P876_LEPSE</name>
<comment type="caution">
    <text evidence="2">The sequence shown here is derived from an EMBL/GenBank/DDBJ whole genome shotgun (WGS) entry which is preliminary data.</text>
</comment>
<reference evidence="2 3" key="1">
    <citation type="journal article" date="2015" name="PLoS Pathog.">
        <title>Leptomonas seymouri: Adaptations to the Dixenous Life Cycle Analyzed by Genome Sequencing, Transcriptome Profiling and Co-infection with Leishmania donovani.</title>
        <authorList>
            <person name="Kraeva N."/>
            <person name="Butenko A."/>
            <person name="Hlavacova J."/>
            <person name="Kostygov A."/>
            <person name="Myskova J."/>
            <person name="Grybchuk D."/>
            <person name="Lestinova T."/>
            <person name="Votypka J."/>
            <person name="Volf P."/>
            <person name="Opperdoes F."/>
            <person name="Flegontov P."/>
            <person name="Lukes J."/>
            <person name="Yurchenko V."/>
        </authorList>
    </citation>
    <scope>NUCLEOTIDE SEQUENCE [LARGE SCALE GENOMIC DNA]</scope>
    <source>
        <strain evidence="2 3">ATCC 30220</strain>
    </source>
</reference>
<dbReference type="EMBL" id="LJSK01000020">
    <property type="protein sequence ID" value="KPI89626.1"/>
    <property type="molecule type" value="Genomic_DNA"/>
</dbReference>
<keyword evidence="1" id="KW-1133">Transmembrane helix</keyword>
<proteinExistence type="predicted"/>
<dbReference type="OrthoDB" id="271784at2759"/>
<dbReference type="VEuPathDB" id="TriTrypDB:Lsey_0020_0400"/>
<sequence>MISGSDVIGVRTKHDKEEEEHDRMLMTRILQENRNPFQIFVDPILSEALHVYNTYLYSAGVLFIMMSFWSLYPSFVRFRHQKIWRYRRTQLTFRRGFFGTPHMPKWDKAYLQRIVIPPLPKPQIAFDTVVSRAAATTIAVQGVAGVREGGAAEATAAVAVVKLEVERLALRDEDTDALYQATELQSRRSAHSTFSSGDAEKSELTLNRELQKINKDFFGPKSDLFHSAIRADAEDVDMQSRLKAAVASAEAVVVLKEDHGTVRSVPEGWEVWWVSYAEAKRRRFCKFWLGGLLCARAFEDLMDMPDMPDLIN</sequence>
<keyword evidence="3" id="KW-1185">Reference proteome</keyword>
<protein>
    <submittedName>
        <fullName evidence="2">Uncharacterized protein</fullName>
    </submittedName>
</protein>
<dbReference type="Proteomes" id="UP000038009">
    <property type="component" value="Unassembled WGS sequence"/>
</dbReference>
<evidence type="ECO:0000256" key="1">
    <source>
        <dbReference type="SAM" id="Phobius"/>
    </source>
</evidence>
<feature type="transmembrane region" description="Helical" evidence="1">
    <location>
        <begin position="55"/>
        <end position="78"/>
    </location>
</feature>
<gene>
    <name evidence="2" type="ORF">ABL78_1291</name>
</gene>
<accession>A0A0N0P876</accession>
<keyword evidence="1" id="KW-0812">Transmembrane</keyword>
<organism evidence="2 3">
    <name type="scientific">Leptomonas seymouri</name>
    <dbReference type="NCBI Taxonomy" id="5684"/>
    <lineage>
        <taxon>Eukaryota</taxon>
        <taxon>Discoba</taxon>
        <taxon>Euglenozoa</taxon>
        <taxon>Kinetoplastea</taxon>
        <taxon>Metakinetoplastina</taxon>
        <taxon>Trypanosomatida</taxon>
        <taxon>Trypanosomatidae</taxon>
        <taxon>Leishmaniinae</taxon>
        <taxon>Leptomonas</taxon>
    </lineage>
</organism>
<dbReference type="AlphaFoldDB" id="A0A0N0P876"/>
<evidence type="ECO:0000313" key="3">
    <source>
        <dbReference type="Proteomes" id="UP000038009"/>
    </source>
</evidence>